<feature type="domain" description="Ubinuclein middle" evidence="4">
    <location>
        <begin position="399"/>
        <end position="621"/>
    </location>
</feature>
<dbReference type="EMBL" id="JAOYFB010000005">
    <property type="protein sequence ID" value="KAK4016179.1"/>
    <property type="molecule type" value="Genomic_DNA"/>
</dbReference>
<feature type="region of interest" description="Disordered" evidence="2">
    <location>
        <begin position="538"/>
        <end position="560"/>
    </location>
</feature>
<feature type="compositionally biased region" description="Polar residues" evidence="2">
    <location>
        <begin position="1039"/>
        <end position="1087"/>
    </location>
</feature>
<dbReference type="Pfam" id="PF14075">
    <property type="entry name" value="UBN_AB"/>
    <property type="match status" value="1"/>
</dbReference>
<feature type="region of interest" description="Disordered" evidence="2">
    <location>
        <begin position="1167"/>
        <end position="1330"/>
    </location>
</feature>
<feature type="compositionally biased region" description="Low complexity" evidence="2">
    <location>
        <begin position="1279"/>
        <end position="1291"/>
    </location>
</feature>
<feature type="compositionally biased region" description="Low complexity" evidence="2">
    <location>
        <begin position="358"/>
        <end position="370"/>
    </location>
</feature>
<evidence type="ECO:0000259" key="3">
    <source>
        <dbReference type="Pfam" id="PF08729"/>
    </source>
</evidence>
<feature type="region of interest" description="Disordered" evidence="2">
    <location>
        <begin position="967"/>
        <end position="1012"/>
    </location>
</feature>
<feature type="compositionally biased region" description="Polar residues" evidence="2">
    <location>
        <begin position="770"/>
        <end position="796"/>
    </location>
</feature>
<evidence type="ECO:0000259" key="4">
    <source>
        <dbReference type="Pfam" id="PF14075"/>
    </source>
</evidence>
<feature type="compositionally biased region" description="Polar residues" evidence="2">
    <location>
        <begin position="851"/>
        <end position="874"/>
    </location>
</feature>
<feature type="region of interest" description="Disordered" evidence="2">
    <location>
        <begin position="317"/>
        <end position="402"/>
    </location>
</feature>
<proteinExistence type="predicted"/>
<feature type="compositionally biased region" description="Low complexity" evidence="2">
    <location>
        <begin position="926"/>
        <end position="942"/>
    </location>
</feature>
<feature type="region of interest" description="Disordered" evidence="2">
    <location>
        <begin position="1033"/>
        <end position="1151"/>
    </location>
</feature>
<feature type="region of interest" description="Disordered" evidence="2">
    <location>
        <begin position="70"/>
        <end position="92"/>
    </location>
</feature>
<dbReference type="Pfam" id="PF08729">
    <property type="entry name" value="HUN"/>
    <property type="match status" value="1"/>
</dbReference>
<keyword evidence="6" id="KW-1185">Reference proteome</keyword>
<feature type="compositionally biased region" description="Polar residues" evidence="2">
    <location>
        <begin position="1210"/>
        <end position="1271"/>
    </location>
</feature>
<feature type="region of interest" description="Disordered" evidence="2">
    <location>
        <begin position="661"/>
        <end position="942"/>
    </location>
</feature>
<feature type="compositionally biased region" description="Polar residues" evidence="2">
    <location>
        <begin position="885"/>
        <end position="897"/>
    </location>
</feature>
<dbReference type="InterPro" id="IPR026947">
    <property type="entry name" value="UBN_middle_dom"/>
</dbReference>
<comment type="caution">
    <text evidence="5">The sequence shown here is derived from an EMBL/GenBank/DDBJ whole genome shotgun (WGS) entry which is preliminary data.</text>
</comment>
<evidence type="ECO:0000313" key="6">
    <source>
        <dbReference type="Proteomes" id="UP001234178"/>
    </source>
</evidence>
<feature type="compositionally biased region" description="Basic and acidic residues" evidence="2">
    <location>
        <begin position="329"/>
        <end position="340"/>
    </location>
</feature>
<feature type="compositionally biased region" description="Polar residues" evidence="2">
    <location>
        <begin position="1317"/>
        <end position="1330"/>
    </location>
</feature>
<feature type="compositionally biased region" description="Basic and acidic residues" evidence="2">
    <location>
        <begin position="385"/>
        <end position="397"/>
    </location>
</feature>
<gene>
    <name evidence="5" type="ORF">OUZ56_031136</name>
</gene>
<feature type="compositionally biased region" description="Basic and acidic residues" evidence="2">
    <location>
        <begin position="679"/>
        <end position="690"/>
    </location>
</feature>
<reference evidence="5 6" key="1">
    <citation type="journal article" date="2023" name="Nucleic Acids Res.">
        <title>The hologenome of Daphnia magna reveals possible DNA methylation and microbiome-mediated evolution of the host genome.</title>
        <authorList>
            <person name="Chaturvedi A."/>
            <person name="Li X."/>
            <person name="Dhandapani V."/>
            <person name="Marshall H."/>
            <person name="Kissane S."/>
            <person name="Cuenca-Cambronero M."/>
            <person name="Asole G."/>
            <person name="Calvet F."/>
            <person name="Ruiz-Romero M."/>
            <person name="Marangio P."/>
            <person name="Guigo R."/>
            <person name="Rago D."/>
            <person name="Mirbahai L."/>
            <person name="Eastwood N."/>
            <person name="Colbourne J.K."/>
            <person name="Zhou J."/>
            <person name="Mallon E."/>
            <person name="Orsini L."/>
        </authorList>
    </citation>
    <scope>NUCLEOTIDE SEQUENCE [LARGE SCALE GENOMIC DNA]</scope>
    <source>
        <strain evidence="5">LRV0_1</strain>
    </source>
</reference>
<evidence type="ECO:0000256" key="1">
    <source>
        <dbReference type="ARBA" id="ARBA00022553"/>
    </source>
</evidence>
<dbReference type="InterPro" id="IPR014840">
    <property type="entry name" value="HRD"/>
</dbReference>
<feature type="compositionally biased region" description="Acidic residues" evidence="2">
    <location>
        <begin position="371"/>
        <end position="384"/>
    </location>
</feature>
<accession>A0ABQ9ZUJ0</accession>
<feature type="domain" description="Hpc2-related" evidence="3">
    <location>
        <begin position="118"/>
        <end position="169"/>
    </location>
</feature>
<feature type="compositionally biased region" description="Basic and acidic residues" evidence="2">
    <location>
        <begin position="992"/>
        <end position="1005"/>
    </location>
</feature>
<evidence type="ECO:0008006" key="7">
    <source>
        <dbReference type="Google" id="ProtNLM"/>
    </source>
</evidence>
<feature type="compositionally biased region" description="Acidic residues" evidence="2">
    <location>
        <begin position="180"/>
        <end position="196"/>
    </location>
</feature>
<organism evidence="5 6">
    <name type="scientific">Daphnia magna</name>
    <dbReference type="NCBI Taxonomy" id="35525"/>
    <lineage>
        <taxon>Eukaryota</taxon>
        <taxon>Metazoa</taxon>
        <taxon>Ecdysozoa</taxon>
        <taxon>Arthropoda</taxon>
        <taxon>Crustacea</taxon>
        <taxon>Branchiopoda</taxon>
        <taxon>Diplostraca</taxon>
        <taxon>Cladocera</taxon>
        <taxon>Anomopoda</taxon>
        <taxon>Daphniidae</taxon>
        <taxon>Daphnia</taxon>
    </lineage>
</organism>
<feature type="region of interest" description="Disordered" evidence="2">
    <location>
        <begin position="171"/>
        <end position="288"/>
    </location>
</feature>
<keyword evidence="1" id="KW-0597">Phosphoprotein</keyword>
<dbReference type="Proteomes" id="UP001234178">
    <property type="component" value="Unassembled WGS sequence"/>
</dbReference>
<dbReference type="PANTHER" id="PTHR21669">
    <property type="entry name" value="CAPZ-INTERACTING PROTEIN AND RELATED PROTEINS"/>
    <property type="match status" value="1"/>
</dbReference>
<feature type="compositionally biased region" description="Basic and acidic residues" evidence="2">
    <location>
        <begin position="759"/>
        <end position="769"/>
    </location>
</feature>
<feature type="compositionally biased region" description="Basic and acidic residues" evidence="2">
    <location>
        <begin position="797"/>
        <end position="809"/>
    </location>
</feature>
<feature type="compositionally biased region" description="Polar residues" evidence="2">
    <location>
        <begin position="661"/>
        <end position="678"/>
    </location>
</feature>
<name>A0ABQ9ZUJ0_9CRUS</name>
<dbReference type="PANTHER" id="PTHR21669:SF28">
    <property type="entry name" value="YEMANUCLEIN"/>
    <property type="match status" value="1"/>
</dbReference>
<evidence type="ECO:0000313" key="5">
    <source>
        <dbReference type="EMBL" id="KAK4016179.1"/>
    </source>
</evidence>
<evidence type="ECO:0000256" key="2">
    <source>
        <dbReference type="SAM" id="MobiDB-lite"/>
    </source>
</evidence>
<protein>
    <recommendedName>
        <fullName evidence="7">Ubinuclein-2</fullName>
    </recommendedName>
</protein>
<sequence length="1330" mass="144723">MSEPKRIALIPLAASAADAVQPLPTTKKDKKSSAVIVKTHRFSLTLPDSTEKSCPEFNFADLISSLTKKKESHATNGSTPAVSAGPLLDPFAEDDEDQLRGIAKKFEEKYGLPVAKKKKSRKYDDYVDLGAGYDENDPFIDNTDAYDEIVPAEVTTAHGGFYINSGALEFKPVEKRSDSESESESESSESESEDSLSEASTTPISTNKKRRVIESDDDDSPEEIQLNGSEGEETEAKKKKLRLDDSGSVQQAKRKKVSSPLDTAVIGEASSVSSKKPRPSVKELLQQKRELEKATPEIVEKLVTKNLNNNVPVAPTAVVTTPPVAKDVLQLKRDKEREVVDLSVGSKPTPETAVVTTDSSSDSSDSSSDSSESESGGDEDEDGRDADVMKGENDPDAKLPNNLTPATLAVIEDIKKAAASSDQQGKCRFFSTEINRLLLAIELQARQYSCSKRQAIYSHLAGFLPCTKHTLLKRAKNLVLEDVESKLKPAIKKLQLSVEKVIAEQIERHATQCQRLADANPERYLEYYRYVWDPELEPAGGTDDEDKKPEKSNKQPQPRRRFQWSKEMRSILNQVVYLKAECFNWSKLRKETAAEYLLRFLDSEIRLLWPKGWMTAKILFKESQEAHSFVTSKSKLNPAIKKPSIPRSGLVDALALPSPVAPSTLSQNATNTPPSSVSKEIKKSQLKDRMLSATAQPLVRQDSNSVHHRSDSAPNLSSGKAEKSRSEVNVPTVRPDNGAKLDVTKHRPRPDPTCSAARTEIHHITKDANKSSFRQSESPHSTNHSRVTEANQTNNSKSDHSSDLVKPKSEGATSKANPVQVRSDLGMVKSDAPQSTKPNKVDSIKPRHDSNSVSRGTESNKQSRSDSAASSEVKLNSVLRGPDSGKQSRWDNASSSEVKIRFDHGQTVTKVEPAQNKVDVIPSDGNSTSNSKVSKTSKPAPTVSASLASSLASFVDSGLRWTDSTPGVLDLSDDQQQPRLASKAADLSSTRADSHFVKDPVPKSEETEDQESLLQRDLAMVLEEISQITRLVEGKDLTQPPQMTKSSDSRTKSVIKTTGSLSTSHMPASAPSLTSNPASRSSTTSGSALPPKLTAATRTPPPIVSTPVSRISSSPTGANSSVQLISPTHSSRTMSPVSSDHLKSGSGQGKYNSSISKLLLSEFMMTPPTAHSSSRHAGDFFNSGHLSPEKRKPDAISNQQSLPPLPAHQQHVSTNSIPRSSPNSMYRNYPASTAQVVSTPTSTLAMRSSHSIESLIQTKKSPTETSSSHRSVGNVHPGQQTSQSQQLAQPSVSKHDPLSIFMAQKNSQKSPHGDYNYYTQPGTGHHQQSS</sequence>
<feature type="compositionally biased region" description="Basic and acidic residues" evidence="2">
    <location>
        <begin position="839"/>
        <end position="850"/>
    </location>
</feature>
<feature type="compositionally biased region" description="Polar residues" evidence="2">
    <location>
        <begin position="1106"/>
        <end position="1138"/>
    </location>
</feature>